<evidence type="ECO:0000259" key="4">
    <source>
        <dbReference type="SMART" id="SM00738"/>
    </source>
</evidence>
<dbReference type="Proteomes" id="UP000231203">
    <property type="component" value="Unassembled WGS sequence"/>
</dbReference>
<evidence type="ECO:0000256" key="1">
    <source>
        <dbReference type="ARBA" id="ARBA00022814"/>
    </source>
</evidence>
<dbReference type="PANTHER" id="PTHR30265">
    <property type="entry name" value="RHO-INTERACTING TRANSCRIPTION TERMINATION FACTOR NUSG"/>
    <property type="match status" value="1"/>
</dbReference>
<name>A0A2G6MTM8_9BACT</name>
<evidence type="ECO:0000256" key="2">
    <source>
        <dbReference type="ARBA" id="ARBA00023015"/>
    </source>
</evidence>
<dbReference type="Pfam" id="PF02357">
    <property type="entry name" value="NusG"/>
    <property type="match status" value="1"/>
</dbReference>
<proteinExistence type="predicted"/>
<dbReference type="Gene3D" id="3.30.70.940">
    <property type="entry name" value="NusG, N-terminal domain"/>
    <property type="match status" value="1"/>
</dbReference>
<dbReference type="CDD" id="cd06091">
    <property type="entry name" value="KOW_NusG"/>
    <property type="match status" value="1"/>
</dbReference>
<accession>A0A2G6MTM8</accession>
<feature type="domain" description="NusG-like N-terminal" evidence="4">
    <location>
        <begin position="4"/>
        <end position="103"/>
    </location>
</feature>
<keyword evidence="2" id="KW-0805">Transcription regulation</keyword>
<evidence type="ECO:0000256" key="3">
    <source>
        <dbReference type="ARBA" id="ARBA00023163"/>
    </source>
</evidence>
<dbReference type="GO" id="GO:0006354">
    <property type="term" value="P:DNA-templated transcription elongation"/>
    <property type="evidence" value="ECO:0007669"/>
    <property type="project" value="InterPro"/>
</dbReference>
<evidence type="ECO:0000313" key="5">
    <source>
        <dbReference type="EMBL" id="PIE63316.1"/>
    </source>
</evidence>
<dbReference type="InterPro" id="IPR006645">
    <property type="entry name" value="NGN-like_dom"/>
</dbReference>
<keyword evidence="1" id="KW-0889">Transcription antitermination</keyword>
<dbReference type="SUPFAM" id="SSF50104">
    <property type="entry name" value="Translation proteins SH3-like domain"/>
    <property type="match status" value="1"/>
</dbReference>
<dbReference type="SMART" id="SM00738">
    <property type="entry name" value="NGN"/>
    <property type="match status" value="1"/>
</dbReference>
<evidence type="ECO:0000313" key="6">
    <source>
        <dbReference type="Proteomes" id="UP000231203"/>
    </source>
</evidence>
<dbReference type="PANTHER" id="PTHR30265:SF4">
    <property type="entry name" value="KOW MOTIF FAMILY PROTEIN, EXPRESSED"/>
    <property type="match status" value="1"/>
</dbReference>
<dbReference type="NCBIfam" id="NF033644">
    <property type="entry name" value="antiterm_UpxY"/>
    <property type="match status" value="1"/>
</dbReference>
<dbReference type="InterPro" id="IPR036735">
    <property type="entry name" value="NGN_dom_sf"/>
</dbReference>
<dbReference type="GO" id="GO:0031564">
    <property type="term" value="P:transcription antitermination"/>
    <property type="evidence" value="ECO:0007669"/>
    <property type="project" value="UniProtKB-KW"/>
</dbReference>
<gene>
    <name evidence="5" type="ORF">CSA25_00980</name>
</gene>
<organism evidence="5 6">
    <name type="scientific">Desulfobacter postgatei</name>
    <dbReference type="NCBI Taxonomy" id="2293"/>
    <lineage>
        <taxon>Bacteria</taxon>
        <taxon>Pseudomonadati</taxon>
        <taxon>Thermodesulfobacteriota</taxon>
        <taxon>Desulfobacteria</taxon>
        <taxon>Desulfobacterales</taxon>
        <taxon>Desulfobacteraceae</taxon>
        <taxon>Desulfobacter</taxon>
    </lineage>
</organism>
<comment type="caution">
    <text evidence="5">The sequence shown here is derived from an EMBL/GenBank/DDBJ whole genome shotgun (WGS) entry which is preliminary data.</text>
</comment>
<protein>
    <submittedName>
        <fullName evidence="5">Transcriptional antiterminator</fullName>
    </submittedName>
</protein>
<dbReference type="SUPFAM" id="SSF82679">
    <property type="entry name" value="N-utilization substance G protein NusG, N-terminal domain"/>
    <property type="match status" value="1"/>
</dbReference>
<sequence>MKDKTLWFALLTRSNFEQTVYASISKKKIDAFLPRTRKPSKRRDRKLMIETPLFPGYVFVKSTMAPVDQLPILKTLGAVRLLGNTAGPVPVPKQQIESLKLLTSVTQDLVTGSLIDLEKGDPVIILEGPMAGLKGEFFEHKGKGRVIIKVDLLGRYAGVEVDSDKVEKIPDLLS</sequence>
<dbReference type="EMBL" id="PDTI01000010">
    <property type="protein sequence ID" value="PIE63316.1"/>
    <property type="molecule type" value="Genomic_DNA"/>
</dbReference>
<dbReference type="CDD" id="cd09893">
    <property type="entry name" value="NGN_SP_TaA"/>
    <property type="match status" value="1"/>
</dbReference>
<keyword evidence="3" id="KW-0804">Transcription</keyword>
<reference evidence="5 6" key="1">
    <citation type="submission" date="2017-10" db="EMBL/GenBank/DDBJ databases">
        <title>Novel microbial diversity and functional potential in the marine mammal oral microbiome.</title>
        <authorList>
            <person name="Dudek N.K."/>
            <person name="Sun C.L."/>
            <person name="Burstein D."/>
            <person name="Kantor R.S."/>
            <person name="Aliaga Goltsman D.S."/>
            <person name="Bik E.M."/>
            <person name="Thomas B.C."/>
            <person name="Banfield J.F."/>
            <person name="Relman D.A."/>
        </authorList>
    </citation>
    <scope>NUCLEOTIDE SEQUENCE [LARGE SCALE GENOMIC DNA]</scope>
    <source>
        <strain evidence="5">DOLJORAL78_47_202</strain>
    </source>
</reference>
<dbReference type="AlphaFoldDB" id="A0A2G6MTM8"/>
<dbReference type="InterPro" id="IPR043425">
    <property type="entry name" value="NusG-like"/>
</dbReference>
<dbReference type="InterPro" id="IPR008991">
    <property type="entry name" value="Translation_prot_SH3-like_sf"/>
</dbReference>